<dbReference type="Gene3D" id="3.40.50.880">
    <property type="match status" value="1"/>
</dbReference>
<comment type="similarity">
    <text evidence="3">In the C-terminal section; belongs to the anthranilate synthase component I family.</text>
</comment>
<dbReference type="Gene3D" id="3.60.120.10">
    <property type="entry name" value="Anthranilate synthase"/>
    <property type="match status" value="1"/>
</dbReference>
<evidence type="ECO:0000259" key="11">
    <source>
        <dbReference type="Pfam" id="PF00425"/>
    </source>
</evidence>
<dbReference type="SUPFAM" id="SSF52317">
    <property type="entry name" value="Class I glutamine amidotransferase-like"/>
    <property type="match status" value="1"/>
</dbReference>
<dbReference type="Pfam" id="PF00425">
    <property type="entry name" value="Chorismate_bind"/>
    <property type="match status" value="2"/>
</dbReference>
<dbReference type="GO" id="GO:0000162">
    <property type="term" value="P:L-tryptophan biosynthetic process"/>
    <property type="evidence" value="ECO:0007669"/>
    <property type="project" value="TreeGrafter"/>
</dbReference>
<evidence type="ECO:0000256" key="1">
    <source>
        <dbReference type="ARBA" id="ARBA00001000"/>
    </source>
</evidence>
<sequence length="830" mass="93146">MPEKPLLLFIDAYDSFSNNIISLLETTLDVSVRTVKIDDPILLGSNDALYKELSNYAAVVCGPGPGNVENLDDVGLMRQIWKLQNDEMLPVLGICLGFQSLCFEFGGVIKRLKGPQHGIIRKVTHIGEFPSGENTIFHGVGELNATLYQSLCVDIGHSVISKGYSNEKWSVTDQCPNLLPLAWVEHDLSVPNDSGIKDEKILVAVQHIQHPFWALQYHPESICTNGDSIKLIENWFAQVTKWNQVYRRGLQSSEEPMRSSFTIAKPLLDNSILLPESISHCSNYFMHELNADPAEIECFTRKVNLPTGMAVPEIIERMNEGMKGEHILLESSNAHMNSPMPGKFSIIALDIGKCTRIEYTTTQSYFKLLKPQSTTGGETSLKEQIIEKKIFGEVWNYIASELESVNICAGGYDESPFLGGFMGYTTYELGLERINVSTEYESIAEKKPRPDLCFVWVNSSIVIDHANRQVFIQKLAPTSDKISVNLWIENIIQKLQVTRDPLEFSSFCKPSKKDENSIKSRVQSIHLPENSEYESKVLACQSLISAGSSYELCLTDQTFVCFEGPDLSWEIYKKLRISQPAPYASYICLGPMKFISASPERFLKWDEYGKCELRPMKGTVKKSTSVTSLTQAIEILQKPKEKAENLMIVDLARHDLYGICGSGNVTVPSLMVVEEYASVFQMVSVISGQIRSLPTHKNSKILNDRKEVKKETSPRVHTGLDVLFASLPPGSMTGAPKKRSCEILREIEDKERGLYSGVVGYLDVRGRGDWSVNIRCLFQWDDEMIMTRRGENIRKYHIGAGGAITTLSTVSEETEEMLTKLNVTLSLFRD</sequence>
<feature type="domain" description="Chorismate-utilising enzyme C-terminal" evidence="11">
    <location>
        <begin position="697"/>
        <end position="820"/>
    </location>
</feature>
<dbReference type="OrthoDB" id="64220at2759"/>
<evidence type="ECO:0000313" key="13">
    <source>
        <dbReference type="EMBL" id="RKF65232.1"/>
    </source>
</evidence>
<dbReference type="NCBIfam" id="TIGR01823">
    <property type="entry name" value="PabB-fungal"/>
    <property type="match status" value="1"/>
</dbReference>
<dbReference type="PRINTS" id="PR00097">
    <property type="entry name" value="ANTSNTHASEII"/>
</dbReference>
<dbReference type="PANTHER" id="PTHR11236:SF18">
    <property type="entry name" value="AMINODEOXYCHORISMATE SYNTHASE"/>
    <property type="match status" value="1"/>
</dbReference>
<evidence type="ECO:0000256" key="8">
    <source>
        <dbReference type="ARBA" id="ARBA00031329"/>
    </source>
</evidence>
<dbReference type="InterPro" id="IPR017926">
    <property type="entry name" value="GATASE"/>
</dbReference>
<dbReference type="EMBL" id="MCBR01012423">
    <property type="protein sequence ID" value="RKF65232.1"/>
    <property type="molecule type" value="Genomic_DNA"/>
</dbReference>
<gene>
    <name evidence="13" type="ORF">GcC1_124013</name>
</gene>
<comment type="catalytic activity">
    <reaction evidence="1">
        <text>chorismate + L-glutamine = 4-amino-4-deoxychorismate + L-glutamate</text>
        <dbReference type="Rhea" id="RHEA:11672"/>
        <dbReference type="ChEBI" id="CHEBI:29748"/>
        <dbReference type="ChEBI" id="CHEBI:29985"/>
        <dbReference type="ChEBI" id="CHEBI:58359"/>
        <dbReference type="ChEBI" id="CHEBI:58406"/>
        <dbReference type="EC" id="2.6.1.85"/>
    </reaction>
</comment>
<dbReference type="GO" id="GO:0046820">
    <property type="term" value="F:4-amino-4-deoxychorismate synthase activity"/>
    <property type="evidence" value="ECO:0007669"/>
    <property type="project" value="UniProtKB-EC"/>
</dbReference>
<dbReference type="InterPro" id="IPR006805">
    <property type="entry name" value="Anth_synth_I_N"/>
</dbReference>
<evidence type="ECO:0000256" key="6">
    <source>
        <dbReference type="ARBA" id="ARBA00022909"/>
    </source>
</evidence>
<evidence type="ECO:0000313" key="14">
    <source>
        <dbReference type="Proteomes" id="UP000285405"/>
    </source>
</evidence>
<evidence type="ECO:0000256" key="4">
    <source>
        <dbReference type="ARBA" id="ARBA00013139"/>
    </source>
</evidence>
<proteinExistence type="inferred from homology"/>
<comment type="caution">
    <text evidence="13">The sequence shown here is derived from an EMBL/GenBank/DDBJ whole genome shotgun (WGS) entry which is preliminary data.</text>
</comment>
<dbReference type="Pfam" id="PF04715">
    <property type="entry name" value="Anth_synt_I_N"/>
    <property type="match status" value="1"/>
</dbReference>
<accession>A0A420I6F1</accession>
<evidence type="ECO:0000256" key="3">
    <source>
        <dbReference type="ARBA" id="ARBA00005970"/>
    </source>
</evidence>
<dbReference type="InterPro" id="IPR015890">
    <property type="entry name" value="Chorismate_C"/>
</dbReference>
<evidence type="ECO:0000259" key="12">
    <source>
        <dbReference type="Pfam" id="PF04715"/>
    </source>
</evidence>
<feature type="domain" description="Glutamine amidotransferase" evidence="10">
    <location>
        <begin position="9"/>
        <end position="235"/>
    </location>
</feature>
<dbReference type="AlphaFoldDB" id="A0A420I6F1"/>
<dbReference type="Proteomes" id="UP000285405">
    <property type="component" value="Unassembled WGS sequence"/>
</dbReference>
<dbReference type="GO" id="GO:0046656">
    <property type="term" value="P:folic acid biosynthetic process"/>
    <property type="evidence" value="ECO:0007669"/>
    <property type="project" value="UniProtKB-KW"/>
</dbReference>
<dbReference type="GO" id="GO:0046654">
    <property type="term" value="P:tetrahydrofolate biosynthetic process"/>
    <property type="evidence" value="ECO:0007669"/>
    <property type="project" value="UniProtKB-UniPathway"/>
</dbReference>
<dbReference type="GO" id="GO:0008153">
    <property type="term" value="P:4-aminobenzoate biosynthetic process"/>
    <property type="evidence" value="ECO:0007669"/>
    <property type="project" value="TreeGrafter"/>
</dbReference>
<dbReference type="SUPFAM" id="SSF56322">
    <property type="entry name" value="ADC synthase"/>
    <property type="match status" value="1"/>
</dbReference>
<protein>
    <recommendedName>
        <fullName evidence="4">aminodeoxychorismate synthase</fullName>
        <ecNumber evidence="4">2.6.1.85</ecNumber>
    </recommendedName>
    <alternativeName>
        <fullName evidence="8">Para-aminobenzoate synthase</fullName>
    </alternativeName>
    <alternativeName>
        <fullName evidence="9">p-aminobenzoic acid synthase</fullName>
    </alternativeName>
</protein>
<dbReference type="EC" id="2.6.1.85" evidence="4"/>
<dbReference type="InterPro" id="IPR006221">
    <property type="entry name" value="TrpG/PapA_dom"/>
</dbReference>
<evidence type="ECO:0000259" key="10">
    <source>
        <dbReference type="Pfam" id="PF00117"/>
    </source>
</evidence>
<dbReference type="InterPro" id="IPR005801">
    <property type="entry name" value="ADC_synthase"/>
</dbReference>
<reference evidence="13 14" key="1">
    <citation type="journal article" date="2018" name="BMC Genomics">
        <title>Comparative genome analyses reveal sequence features reflecting distinct modes of host-adaptation between dicot and monocot powdery mildew.</title>
        <authorList>
            <person name="Wu Y."/>
            <person name="Ma X."/>
            <person name="Pan Z."/>
            <person name="Kale S.D."/>
            <person name="Song Y."/>
            <person name="King H."/>
            <person name="Zhang Q."/>
            <person name="Presley C."/>
            <person name="Deng X."/>
            <person name="Wei C.I."/>
            <person name="Xiao S."/>
        </authorList>
    </citation>
    <scope>NUCLEOTIDE SEQUENCE [LARGE SCALE GENOMIC DNA]</scope>
    <source>
        <strain evidence="13">UCSC1</strain>
    </source>
</reference>
<comment type="pathway">
    <text evidence="2">Cofactor biosynthesis; tetrahydrofolate biosynthesis; 4-aminobenzoate from chorismate: step 1/2.</text>
</comment>
<evidence type="ECO:0000256" key="9">
    <source>
        <dbReference type="ARBA" id="ARBA00031904"/>
    </source>
</evidence>
<feature type="domain" description="Chorismate-utilising enzyme C-terminal" evidence="11">
    <location>
        <begin position="531"/>
        <end position="692"/>
    </location>
</feature>
<dbReference type="CDD" id="cd01743">
    <property type="entry name" value="GATase1_Anthranilate_Synthase"/>
    <property type="match status" value="1"/>
</dbReference>
<dbReference type="GO" id="GO:0005737">
    <property type="term" value="C:cytoplasm"/>
    <property type="evidence" value="ECO:0007669"/>
    <property type="project" value="TreeGrafter"/>
</dbReference>
<dbReference type="InterPro" id="IPR010117">
    <property type="entry name" value="PabB_fungal"/>
</dbReference>
<dbReference type="Pfam" id="PF00117">
    <property type="entry name" value="GATase"/>
    <property type="match status" value="1"/>
</dbReference>
<name>A0A420I6F1_9PEZI</name>
<dbReference type="PANTHER" id="PTHR11236">
    <property type="entry name" value="AMINOBENZOATE/ANTHRANILATE SYNTHASE"/>
    <property type="match status" value="1"/>
</dbReference>
<dbReference type="InterPro" id="IPR029062">
    <property type="entry name" value="Class_I_gatase-like"/>
</dbReference>
<organism evidence="13 14">
    <name type="scientific">Golovinomyces cichoracearum</name>
    <dbReference type="NCBI Taxonomy" id="62708"/>
    <lineage>
        <taxon>Eukaryota</taxon>
        <taxon>Fungi</taxon>
        <taxon>Dikarya</taxon>
        <taxon>Ascomycota</taxon>
        <taxon>Pezizomycotina</taxon>
        <taxon>Leotiomycetes</taxon>
        <taxon>Erysiphales</taxon>
        <taxon>Erysiphaceae</taxon>
        <taxon>Golovinomyces</taxon>
    </lineage>
</organism>
<keyword evidence="6" id="KW-0289">Folate biosynthesis</keyword>
<evidence type="ECO:0000256" key="2">
    <source>
        <dbReference type="ARBA" id="ARBA00005009"/>
    </source>
</evidence>
<feature type="domain" description="Anthranilate synthase component I N-terminal" evidence="12">
    <location>
        <begin position="322"/>
        <end position="472"/>
    </location>
</feature>
<dbReference type="PROSITE" id="PS51273">
    <property type="entry name" value="GATASE_TYPE_1"/>
    <property type="match status" value="1"/>
</dbReference>
<evidence type="ECO:0000256" key="7">
    <source>
        <dbReference type="ARBA" id="ARBA00022962"/>
    </source>
</evidence>
<dbReference type="InterPro" id="IPR019999">
    <property type="entry name" value="Anth_synth_I-like"/>
</dbReference>
<evidence type="ECO:0000256" key="5">
    <source>
        <dbReference type="ARBA" id="ARBA00022679"/>
    </source>
</evidence>
<dbReference type="UniPathway" id="UPA00077">
    <property type="reaction ID" value="UER00149"/>
</dbReference>
<keyword evidence="5" id="KW-0808">Transferase</keyword>
<keyword evidence="7" id="KW-0315">Glutamine amidotransferase</keyword>